<dbReference type="AlphaFoldDB" id="A0A6G2DXF5"/>
<proteinExistence type="predicted"/>
<reference evidence="1 2" key="1">
    <citation type="submission" date="2019-11" db="EMBL/GenBank/DDBJ databases">
        <title>Growth characteristics of pneumococcus vary with the chemical composition of the capsule and with environmental conditions.</title>
        <authorList>
            <person name="Tothpal A."/>
            <person name="Desobry K."/>
            <person name="Joshi S."/>
            <person name="Wyllie A.L."/>
            <person name="Weinberger D.M."/>
        </authorList>
    </citation>
    <scope>NUCLEOTIDE SEQUENCE [LARGE SCALE GENOMIC DNA]</scope>
    <source>
        <strain evidence="2">pnumococcus23A</strain>
    </source>
</reference>
<dbReference type="GO" id="GO:0032259">
    <property type="term" value="P:methylation"/>
    <property type="evidence" value="ECO:0007669"/>
    <property type="project" value="UniProtKB-KW"/>
</dbReference>
<feature type="non-terminal residue" evidence="1">
    <location>
        <position position="61"/>
    </location>
</feature>
<organism evidence="1 2">
    <name type="scientific">Streptococcus pneumoniae</name>
    <dbReference type="NCBI Taxonomy" id="1313"/>
    <lineage>
        <taxon>Bacteria</taxon>
        <taxon>Bacillati</taxon>
        <taxon>Bacillota</taxon>
        <taxon>Bacilli</taxon>
        <taxon>Lactobacillales</taxon>
        <taxon>Streptococcaceae</taxon>
        <taxon>Streptococcus</taxon>
    </lineage>
</organism>
<accession>A0A6G2DXF5</accession>
<dbReference type="RefSeq" id="WP_196301754.1">
    <property type="nucleotide sequence ID" value="NZ_WNHS01000951.1"/>
</dbReference>
<keyword evidence="1" id="KW-0808">Transferase</keyword>
<sequence>MNCIDQVIGQNFALYHGDCVEVLRGLPPQSIDYSIFSPPFASLYTYSNSPRDMGNCKGTDE</sequence>
<dbReference type="InterPro" id="IPR029063">
    <property type="entry name" value="SAM-dependent_MTases_sf"/>
</dbReference>
<protein>
    <submittedName>
        <fullName evidence="1">Site-specific DNA-methyltransferase</fullName>
    </submittedName>
</protein>
<name>A0A6G2DXF5_STREE</name>
<comment type="caution">
    <text evidence="1">The sequence shown here is derived from an EMBL/GenBank/DDBJ whole genome shotgun (WGS) entry which is preliminary data.</text>
</comment>
<dbReference type="SUPFAM" id="SSF53335">
    <property type="entry name" value="S-adenosyl-L-methionine-dependent methyltransferases"/>
    <property type="match status" value="1"/>
</dbReference>
<dbReference type="GO" id="GO:0008168">
    <property type="term" value="F:methyltransferase activity"/>
    <property type="evidence" value="ECO:0007669"/>
    <property type="project" value="UniProtKB-KW"/>
</dbReference>
<evidence type="ECO:0000313" key="1">
    <source>
        <dbReference type="EMBL" id="MTW25949.1"/>
    </source>
</evidence>
<evidence type="ECO:0000313" key="2">
    <source>
        <dbReference type="Proteomes" id="UP000490982"/>
    </source>
</evidence>
<dbReference type="Gene3D" id="3.40.50.150">
    <property type="entry name" value="Vaccinia Virus protein VP39"/>
    <property type="match status" value="1"/>
</dbReference>
<dbReference type="Proteomes" id="UP000490982">
    <property type="component" value="Unassembled WGS sequence"/>
</dbReference>
<keyword evidence="1" id="KW-0489">Methyltransferase</keyword>
<gene>
    <name evidence="1" type="ORF">GM537_14330</name>
</gene>
<dbReference type="EMBL" id="WNHS01000951">
    <property type="protein sequence ID" value="MTW25949.1"/>
    <property type="molecule type" value="Genomic_DNA"/>
</dbReference>